<feature type="transmembrane region" description="Helical" evidence="1">
    <location>
        <begin position="6"/>
        <end position="33"/>
    </location>
</feature>
<accession>A0A3G6V9D6</accession>
<reference evidence="2" key="1">
    <citation type="journal article" date="2018" name="Arch. Virol.">
        <title>Bovine papillomavirus 24: a novel member of the genus Xipapillomavirus detected in the Amazon region.</title>
        <authorList>
            <person name="Daudt C."/>
            <person name="da Silva F.R."/>
            <person name="Cibulski S.P."/>
            <person name="Streck A.F."/>
            <person name="Laurie R.E."/>
            <person name="Munday J.S."/>
            <person name="Canal C.W."/>
        </authorList>
    </citation>
    <scope>NUCLEOTIDE SEQUENCE</scope>
    <source>
        <strain evidence="2">BPV8_BR/02AC12</strain>
    </source>
</reference>
<evidence type="ECO:0000313" key="2">
    <source>
        <dbReference type="EMBL" id="AZB50223.1"/>
    </source>
</evidence>
<protein>
    <submittedName>
        <fullName evidence="2">E5</fullName>
    </submittedName>
</protein>
<sequence length="40" mass="4844">MRCLCILLVFCNLECTLWCCDFLLCLLLLYFLYELLARHL</sequence>
<evidence type="ECO:0000256" key="1">
    <source>
        <dbReference type="SAM" id="Phobius"/>
    </source>
</evidence>
<keyword evidence="1" id="KW-0812">Transmembrane</keyword>
<keyword evidence="1" id="KW-0472">Membrane</keyword>
<keyword evidence="1" id="KW-1133">Transmembrane helix</keyword>
<organism evidence="2">
    <name type="scientific">Bos taurus papillomavirus 8</name>
    <dbReference type="NCBI Taxonomy" id="2758968"/>
    <lineage>
        <taxon>Viruses</taxon>
        <taxon>Monodnaviria</taxon>
        <taxon>Shotokuvirae</taxon>
        <taxon>Cossaviricota</taxon>
        <taxon>Papovaviricetes</taxon>
        <taxon>Zurhausenvirales</taxon>
        <taxon>Papillomaviridae</taxon>
        <taxon>Firstpapillomavirinae</taxon>
        <taxon>Epsilonpapillomavirus</taxon>
        <taxon>Epsilonpapillomavirus 1</taxon>
    </lineage>
</organism>
<name>A0A3G6V9D6_9PAPI</name>
<proteinExistence type="predicted"/>
<gene>
    <name evidence="2" type="primary">E5</name>
</gene>
<dbReference type="EMBL" id="MH237829">
    <property type="protein sequence ID" value="AZB50223.1"/>
    <property type="molecule type" value="Genomic_DNA"/>
</dbReference>